<dbReference type="InterPro" id="IPR013786">
    <property type="entry name" value="AcylCoA_DH/ox_N"/>
</dbReference>
<name>A4H4Q0_LEIBR</name>
<evidence type="ECO:0000256" key="7">
    <source>
        <dbReference type="RuleBase" id="RU362125"/>
    </source>
</evidence>
<dbReference type="FunFam" id="2.40.110.10:FF:000001">
    <property type="entry name" value="Acyl-CoA dehydrogenase, mitochondrial"/>
    <property type="match status" value="1"/>
</dbReference>
<dbReference type="AlphaFoldDB" id="A4H4Q0"/>
<evidence type="ECO:0000256" key="8">
    <source>
        <dbReference type="SAM" id="MobiDB-lite"/>
    </source>
</evidence>
<dbReference type="GO" id="GO:0005739">
    <property type="term" value="C:mitochondrion"/>
    <property type="evidence" value="ECO:0007669"/>
    <property type="project" value="TreeGrafter"/>
</dbReference>
<evidence type="ECO:0000259" key="10">
    <source>
        <dbReference type="Pfam" id="PF02770"/>
    </source>
</evidence>
<keyword evidence="13" id="KW-1185">Reference proteome</keyword>
<dbReference type="InterPro" id="IPR037069">
    <property type="entry name" value="AcylCoA_DH/ox_N_sf"/>
</dbReference>
<dbReference type="VEuPathDB" id="TriTrypDB:LbrM.06.0850"/>
<dbReference type="RefSeq" id="XP_001562019.1">
    <property type="nucleotide sequence ID" value="XM_001561969.1"/>
</dbReference>
<evidence type="ECO:0000256" key="4">
    <source>
        <dbReference type="ARBA" id="ARBA00022630"/>
    </source>
</evidence>
<proteinExistence type="inferred from homology"/>
<feature type="region of interest" description="Disordered" evidence="8">
    <location>
        <begin position="1"/>
        <end position="21"/>
    </location>
</feature>
<dbReference type="Gene3D" id="2.40.110.10">
    <property type="entry name" value="Butyryl-CoA Dehydrogenase, subunit A, domain 2"/>
    <property type="match status" value="1"/>
</dbReference>
<dbReference type="InterPro" id="IPR009075">
    <property type="entry name" value="AcylCo_DH/oxidase_C"/>
</dbReference>
<keyword evidence="6 7" id="KW-0560">Oxidoreductase</keyword>
<dbReference type="SUPFAM" id="SSF56645">
    <property type="entry name" value="Acyl-CoA dehydrogenase NM domain-like"/>
    <property type="match status" value="1"/>
</dbReference>
<dbReference type="SUPFAM" id="SSF47203">
    <property type="entry name" value="Acyl-CoA dehydrogenase C-terminal domain-like"/>
    <property type="match status" value="1"/>
</dbReference>
<keyword evidence="5 7" id="KW-0274">FAD</keyword>
<dbReference type="PANTHER" id="PTHR48083:SF2">
    <property type="entry name" value="MEDIUM-CHAIN SPECIFIC ACYL-COA DEHYDROGENASE, MITOCHONDRIAL"/>
    <property type="match status" value="1"/>
</dbReference>
<evidence type="ECO:0000256" key="6">
    <source>
        <dbReference type="ARBA" id="ARBA00023002"/>
    </source>
</evidence>
<accession>A4H4Q0</accession>
<dbReference type="GO" id="GO:0070991">
    <property type="term" value="F:medium-chain fatty acyl-CoA dehydrogenase activity"/>
    <property type="evidence" value="ECO:0007669"/>
    <property type="project" value="TreeGrafter"/>
</dbReference>
<feature type="domain" description="Acyl-CoA dehydrogenase/oxidase C-terminal" evidence="9">
    <location>
        <begin position="358"/>
        <end position="504"/>
    </location>
</feature>
<dbReference type="InterPro" id="IPR006091">
    <property type="entry name" value="Acyl-CoA_Oxase/DH_mid-dom"/>
</dbReference>
<dbReference type="PROSITE" id="PS00072">
    <property type="entry name" value="ACYL_COA_DH_1"/>
    <property type="match status" value="1"/>
</dbReference>
<dbReference type="GeneID" id="4961151"/>
<dbReference type="InterPro" id="IPR009100">
    <property type="entry name" value="AcylCoA_DH/oxidase_NM_dom_sf"/>
</dbReference>
<sequence length="511" mass="55751">MRLSTQRRGGRPSTPPPSSRLLHLRKQHTTPFSLPLTRPEVFLGLPVSSFAALLLSTREAAQHISPPSPRRHRRLSPPFCRSAATCRARASAARNMRSTAKAMVALCRTPLRMAGSVATGVFFGASMPAAQSATGLSFGLTEQQLQYQETARSFAKDKMIPVAAEYDRSMKYPHEVYKQAWELGLTNMHIPEKYGGLGASVMDGLIVQEELAYACTGMATAFDGNNLAEAPLLIAGTDAQKKKYLGRMVEEPLLAAYCVTEPTGGSDVAGLKTTARKEGDRWVINGSKMWITNGGVASWYFVLARSEGGYTGFIVDANAPGVTRGEKEVMLGQRCSDTRGITFENVVVPEENVVGEPGKGFQVAMRVFDFTRSSVAIAAVGLSRRATDEATRYARERVTMGKPIAQHQAVAFMLAEMAAGVEACRLMTYRAGWDTDQGRRNTYYASCAKMMAANLAEKCATNAVQIFGGNGYNTGYPVEKLYRDCKIFSIYEGTTQIQHTIVSRYVTGMRC</sequence>
<dbReference type="InterPro" id="IPR050741">
    <property type="entry name" value="Acyl-CoA_dehydrogenase"/>
</dbReference>
<dbReference type="FunFam" id="1.10.540.10:FF:000010">
    <property type="entry name" value="Medium-chain specific acyl-CoA dehydrogenase, mitochondrial"/>
    <property type="match status" value="1"/>
</dbReference>
<evidence type="ECO:0000256" key="2">
    <source>
        <dbReference type="ARBA" id="ARBA00009347"/>
    </source>
</evidence>
<evidence type="ECO:0000313" key="12">
    <source>
        <dbReference type="EMBL" id="CAM37043.1"/>
    </source>
</evidence>
<gene>
    <name evidence="12" type="ORF">LBRM_06_0850</name>
</gene>
<protein>
    <recommendedName>
        <fullName evidence="3">Medium-chain specific acyl-CoA dehydrogenase, mitochondrial</fullName>
    </recommendedName>
</protein>
<dbReference type="STRING" id="5660.A4H4Q0"/>
<keyword evidence="4 7" id="KW-0285">Flavoprotein</keyword>
<feature type="domain" description="Acyl-CoA dehydrogenase/oxidase N-terminal" evidence="11">
    <location>
        <begin position="141"/>
        <end position="250"/>
    </location>
</feature>
<dbReference type="FunFam" id="1.20.140.10:FF:000011">
    <property type="entry name" value="Medium-chain specific acyl-CoA dehydrogenase, mitochondrial"/>
    <property type="match status" value="1"/>
</dbReference>
<dbReference type="GO" id="GO:0051793">
    <property type="term" value="P:medium-chain fatty acid catabolic process"/>
    <property type="evidence" value="ECO:0007669"/>
    <property type="project" value="TreeGrafter"/>
</dbReference>
<dbReference type="OMA" id="NYDKMGV"/>
<dbReference type="InterPro" id="IPR046373">
    <property type="entry name" value="Acyl-CoA_Oxase/DH_mid-dom_sf"/>
</dbReference>
<evidence type="ECO:0000313" key="13">
    <source>
        <dbReference type="Proteomes" id="UP000007258"/>
    </source>
</evidence>
<reference evidence="12 13" key="2">
    <citation type="journal article" date="2011" name="Genome Res.">
        <title>Chromosome and gene copy number variation allow major structural change between species and strains of Leishmania.</title>
        <authorList>
            <person name="Rogers M.B."/>
            <person name="Hilley J.D."/>
            <person name="Dickens N.J."/>
            <person name="Wilkes J."/>
            <person name="Bates P.A."/>
            <person name="Depledge D.P."/>
            <person name="Harris D."/>
            <person name="Her Y."/>
            <person name="Herzyk P."/>
            <person name="Imamura H."/>
            <person name="Otto T.D."/>
            <person name="Sanders M."/>
            <person name="Seeger K."/>
            <person name="Dujardin J.C."/>
            <person name="Berriman M."/>
            <person name="Smith D.F."/>
            <person name="Hertz-Fowler C."/>
            <person name="Mottram J.C."/>
        </authorList>
    </citation>
    <scope>NUCLEOTIDE SEQUENCE [LARGE SCALE GENOMIC DNA]</scope>
    <source>
        <strain evidence="12 13">MHOM/BR/75/M2904</strain>
    </source>
</reference>
<evidence type="ECO:0000256" key="5">
    <source>
        <dbReference type="ARBA" id="ARBA00022827"/>
    </source>
</evidence>
<dbReference type="Pfam" id="PF02771">
    <property type="entry name" value="Acyl-CoA_dh_N"/>
    <property type="match status" value="1"/>
</dbReference>
<dbReference type="InterPro" id="IPR036250">
    <property type="entry name" value="AcylCo_DH-like_C"/>
</dbReference>
<dbReference type="InterPro" id="IPR006089">
    <property type="entry name" value="Acyl-CoA_DH_CS"/>
</dbReference>
<dbReference type="Pfam" id="PF02770">
    <property type="entry name" value="Acyl-CoA_dh_M"/>
    <property type="match status" value="1"/>
</dbReference>
<dbReference type="Proteomes" id="UP000007258">
    <property type="component" value="Chromosome 6"/>
</dbReference>
<feature type="domain" description="Acyl-CoA oxidase/dehydrogenase middle" evidence="10">
    <location>
        <begin position="256"/>
        <end position="346"/>
    </location>
</feature>
<dbReference type="EMBL" id="FR798980">
    <property type="protein sequence ID" value="CAM37043.1"/>
    <property type="molecule type" value="Genomic_DNA"/>
</dbReference>
<dbReference type="GO" id="GO:0050660">
    <property type="term" value="F:flavin adenine dinucleotide binding"/>
    <property type="evidence" value="ECO:0007669"/>
    <property type="project" value="InterPro"/>
</dbReference>
<dbReference type="PANTHER" id="PTHR48083">
    <property type="entry name" value="MEDIUM-CHAIN SPECIFIC ACYL-COA DEHYDROGENASE, MITOCHONDRIAL-RELATED"/>
    <property type="match status" value="1"/>
</dbReference>
<organism evidence="12 13">
    <name type="scientific">Leishmania braziliensis</name>
    <dbReference type="NCBI Taxonomy" id="5660"/>
    <lineage>
        <taxon>Eukaryota</taxon>
        <taxon>Discoba</taxon>
        <taxon>Euglenozoa</taxon>
        <taxon>Kinetoplastea</taxon>
        <taxon>Metakinetoplastina</taxon>
        <taxon>Trypanosomatida</taxon>
        <taxon>Trypanosomatidae</taxon>
        <taxon>Leishmaniinae</taxon>
        <taxon>Leishmania</taxon>
        <taxon>Leishmania braziliensis species complex</taxon>
    </lineage>
</organism>
<reference evidence="12 13" key="1">
    <citation type="journal article" date="2007" name="Nat. Genet.">
        <title>Comparative genomic analysis of three Leishmania species that cause diverse human disease.</title>
        <authorList>
            <person name="Peacock C.S."/>
            <person name="Seeger K."/>
            <person name="Harris D."/>
            <person name="Murphy L."/>
            <person name="Ruiz J.C."/>
            <person name="Quail M.A."/>
            <person name="Peters N."/>
            <person name="Adlem E."/>
            <person name="Tivey A."/>
            <person name="Aslett M."/>
            <person name="Kerhornou A."/>
            <person name="Ivens A."/>
            <person name="Fraser A."/>
            <person name="Rajandream M.A."/>
            <person name="Carver T."/>
            <person name="Norbertczak H."/>
            <person name="Chillingworth T."/>
            <person name="Hance Z."/>
            <person name="Jagels K."/>
            <person name="Moule S."/>
            <person name="Ormond D."/>
            <person name="Rutter S."/>
            <person name="Squares R."/>
            <person name="Whitehead S."/>
            <person name="Rabbinowitsch E."/>
            <person name="Arrowsmith C."/>
            <person name="White B."/>
            <person name="Thurston S."/>
            <person name="Bringaud F."/>
            <person name="Baldauf S.L."/>
            <person name="Faulconbridge A."/>
            <person name="Jeffares D."/>
            <person name="Depledge D.P."/>
            <person name="Oyola S.O."/>
            <person name="Hilley J.D."/>
            <person name="Brito L.O."/>
            <person name="Tosi L.R."/>
            <person name="Barrell B."/>
            <person name="Cruz A.K."/>
            <person name="Mottram J.C."/>
            <person name="Smith D.F."/>
            <person name="Berriman M."/>
        </authorList>
    </citation>
    <scope>NUCLEOTIDE SEQUENCE [LARGE SCALE GENOMIC DNA]</scope>
    <source>
        <strain evidence="12 13">MHOM/BR/75/M2904</strain>
    </source>
</reference>
<evidence type="ECO:0000256" key="3">
    <source>
        <dbReference type="ARBA" id="ARBA00019125"/>
    </source>
</evidence>
<dbReference type="InParanoid" id="A4H4Q0"/>
<comment type="cofactor">
    <cofactor evidence="1 7">
        <name>FAD</name>
        <dbReference type="ChEBI" id="CHEBI:57692"/>
    </cofactor>
</comment>
<evidence type="ECO:0000259" key="11">
    <source>
        <dbReference type="Pfam" id="PF02771"/>
    </source>
</evidence>
<evidence type="ECO:0000259" key="9">
    <source>
        <dbReference type="Pfam" id="PF00441"/>
    </source>
</evidence>
<dbReference type="Gene3D" id="1.20.140.10">
    <property type="entry name" value="Butyryl-CoA Dehydrogenase, subunit A, domain 3"/>
    <property type="match status" value="1"/>
</dbReference>
<evidence type="ECO:0000256" key="1">
    <source>
        <dbReference type="ARBA" id="ARBA00001974"/>
    </source>
</evidence>
<dbReference type="Gene3D" id="1.10.540.10">
    <property type="entry name" value="Acyl-CoA dehydrogenase/oxidase, N-terminal domain"/>
    <property type="match status" value="1"/>
</dbReference>
<dbReference type="KEGG" id="lbz:LBRM_06_0850"/>
<comment type="similarity">
    <text evidence="2 7">Belongs to the acyl-CoA dehydrogenase family.</text>
</comment>
<dbReference type="Pfam" id="PF00441">
    <property type="entry name" value="Acyl-CoA_dh_1"/>
    <property type="match status" value="1"/>
</dbReference>